<comment type="similarity">
    <text evidence="1">Belongs to the GerABKA family.</text>
</comment>
<feature type="region of interest" description="Disordered" evidence="3">
    <location>
        <begin position="1"/>
        <end position="30"/>
    </location>
</feature>
<dbReference type="InterPro" id="IPR004995">
    <property type="entry name" value="Spore_Ger"/>
</dbReference>
<dbReference type="EMBL" id="LRFC01000001">
    <property type="protein sequence ID" value="KZE69288.1"/>
    <property type="molecule type" value="Genomic_DNA"/>
</dbReference>
<evidence type="ECO:0000313" key="6">
    <source>
        <dbReference type="Proteomes" id="UP000076567"/>
    </source>
</evidence>
<keyword evidence="4" id="KW-0812">Transmembrane</keyword>
<dbReference type="RefSeq" id="WP_066236763.1">
    <property type="nucleotide sequence ID" value="NZ_LRFC01000001.1"/>
</dbReference>
<dbReference type="PIRSF" id="PIRSF005690">
    <property type="entry name" value="GerBA"/>
    <property type="match status" value="1"/>
</dbReference>
<feature type="transmembrane region" description="Helical" evidence="4">
    <location>
        <begin position="386"/>
        <end position="406"/>
    </location>
</feature>
<feature type="region of interest" description="Disordered" evidence="3">
    <location>
        <begin position="485"/>
        <end position="505"/>
    </location>
</feature>
<keyword evidence="4" id="KW-1133">Transmembrane helix</keyword>
<evidence type="ECO:0000256" key="2">
    <source>
        <dbReference type="ARBA" id="ARBA00023136"/>
    </source>
</evidence>
<dbReference type="OrthoDB" id="9772630at2"/>
<dbReference type="PANTHER" id="PTHR22550">
    <property type="entry name" value="SPORE GERMINATION PROTEIN"/>
    <property type="match status" value="1"/>
</dbReference>
<name>A0A163SK87_9BACL</name>
<dbReference type="PANTHER" id="PTHR22550:SF5">
    <property type="entry name" value="LEUCINE ZIPPER PROTEIN 4"/>
    <property type="match status" value="1"/>
</dbReference>
<dbReference type="InterPro" id="IPR050768">
    <property type="entry name" value="UPF0353/GerABKA_families"/>
</dbReference>
<feature type="transmembrane region" description="Helical" evidence="4">
    <location>
        <begin position="359"/>
        <end position="380"/>
    </location>
</feature>
<reference evidence="6" key="1">
    <citation type="submission" date="2016-01" db="EMBL/GenBank/DDBJ databases">
        <title>Draft genome of Chromobacterium sp. F49.</title>
        <authorList>
            <person name="Hong K.W."/>
        </authorList>
    </citation>
    <scope>NUCLEOTIDE SEQUENCE [LARGE SCALE GENOMIC DNA]</scope>
    <source>
        <strain evidence="6">P7IIIA</strain>
    </source>
</reference>
<protein>
    <submittedName>
        <fullName evidence="5">Uncharacterized protein</fullName>
    </submittedName>
</protein>
<dbReference type="Pfam" id="PF03323">
    <property type="entry name" value="GerA"/>
    <property type="match status" value="1"/>
</dbReference>
<evidence type="ECO:0000313" key="5">
    <source>
        <dbReference type="EMBL" id="KZE69288.1"/>
    </source>
</evidence>
<dbReference type="GO" id="GO:0005886">
    <property type="term" value="C:plasma membrane"/>
    <property type="evidence" value="ECO:0007669"/>
    <property type="project" value="UniProtKB-SubCell"/>
</dbReference>
<organism evidence="5 6">
    <name type="scientific">Fictibacillus phosphorivorans</name>
    <dbReference type="NCBI Taxonomy" id="1221500"/>
    <lineage>
        <taxon>Bacteria</taxon>
        <taxon>Bacillati</taxon>
        <taxon>Bacillota</taxon>
        <taxon>Bacilli</taxon>
        <taxon>Bacillales</taxon>
        <taxon>Fictibacillaceae</taxon>
        <taxon>Fictibacillus</taxon>
    </lineage>
</organism>
<feature type="transmembrane region" description="Helical" evidence="4">
    <location>
        <begin position="418"/>
        <end position="443"/>
    </location>
</feature>
<keyword evidence="2 4" id="KW-0472">Membrane</keyword>
<evidence type="ECO:0000256" key="4">
    <source>
        <dbReference type="SAM" id="Phobius"/>
    </source>
</evidence>
<feature type="transmembrane region" description="Helical" evidence="4">
    <location>
        <begin position="295"/>
        <end position="316"/>
    </location>
</feature>
<dbReference type="Proteomes" id="UP000076567">
    <property type="component" value="Unassembled WGS sequence"/>
</dbReference>
<dbReference type="GO" id="GO:0009847">
    <property type="term" value="P:spore germination"/>
    <property type="evidence" value="ECO:0007669"/>
    <property type="project" value="UniProtKB-UniRule"/>
</dbReference>
<evidence type="ECO:0000256" key="3">
    <source>
        <dbReference type="SAM" id="MobiDB-lite"/>
    </source>
</evidence>
<dbReference type="AlphaFoldDB" id="A0A163SK87"/>
<proteinExistence type="inferred from homology"/>
<gene>
    <name evidence="5" type="ORF">AWM68_03205</name>
</gene>
<sequence>MFKKWREKKVEDTKNIEEQPNTSPEKTNWVEELSRSNDFVNDHTSSEKTEPFWISYFRTLVMSETLHRDVVPYLSESHSLDRVKNNIPIQQTIVTSDKKLIKEKLLQGFAAIRLTEQDTKCLLVNVANNKFRDISFPMMESTALGPQAGYVEEMDTNINLIRKHLPSSDLHVKEMQIGKLSSTKVAVIYMDSIADKDNVETVLQRINDVQYDHISDSSYLASMIEDNTNSLFPQIIPTERTDRTIAALTEGKIVIVVDGSPDVLIAPITLAESVVAMEDYYVPWLIANYLRLIRLFGLCVSLIISPLYIAVLTYHYELIPAKLLDSLVASRAAVPFPPIIEVLILEISVEFIKESSLRLPTKIGTTLGIVGGIVIGQAIVEAKLTSSILIILVGLSTLASYTSAIYKFNNSVRLVKYPIIVMAQLLGLIGIVIGLNFLLAHLLRLTSLGRPYIGFYPFRKNMFKDLWVRLPFWMQKENPDNLRPQVKQKAVFDRRSPGPPSDFDE</sequence>
<accession>A0A163SK87</accession>
<evidence type="ECO:0000256" key="1">
    <source>
        <dbReference type="ARBA" id="ARBA00005278"/>
    </source>
</evidence>
<comment type="caution">
    <text evidence="5">The sequence shown here is derived from an EMBL/GenBank/DDBJ whole genome shotgun (WGS) entry which is preliminary data.</text>
</comment>
<feature type="compositionally biased region" description="Basic and acidic residues" evidence="3">
    <location>
        <begin position="8"/>
        <end position="17"/>
    </location>
</feature>
<keyword evidence="6" id="KW-1185">Reference proteome</keyword>